<dbReference type="OrthoDB" id="5429744at2759"/>
<sequence>MRKAFDLSQSHAEIYHPAKTNTQMISLWRCGSVGWSLEAAAHGPSGSSADVGMQEPSAKISFWVFRIILRTNNFRAGCYFHAGATSVLGLLPCRTTSSHRHMVSAGNSQRNSMAVCLLSARRSSTTRLSTINDMLKQWKTILGP</sequence>
<protein>
    <submittedName>
        <fullName evidence="1">Predicted protein</fullName>
    </submittedName>
</protein>
<gene>
    <name evidence="1" type="ORF">HCEG_08724</name>
</gene>
<reference evidence="2" key="1">
    <citation type="submission" date="2008-07" db="EMBL/GenBank/DDBJ databases">
        <title>Annotation of Ajellomyces capsulatus strain H88.</title>
        <authorList>
            <person name="Champion M."/>
            <person name="Cuomo C."/>
            <person name="Ma L.-J."/>
            <person name="Henn M.R."/>
            <person name="Sil A."/>
            <person name="Goldman B."/>
            <person name="Young S.K."/>
            <person name="Kodira C.D."/>
            <person name="Zeng Q."/>
            <person name="Koehrsen M."/>
            <person name="Alvarado L."/>
            <person name="Berlin A."/>
            <person name="Borenstein D."/>
            <person name="Chen Z."/>
            <person name="Engels R."/>
            <person name="Freedman E."/>
            <person name="Gellesch M."/>
            <person name="Goldberg J."/>
            <person name="Griggs A."/>
            <person name="Gujja S."/>
            <person name="Heiman D."/>
            <person name="Hepburn T."/>
            <person name="Howarth C."/>
            <person name="Jen D."/>
            <person name="Larson L."/>
            <person name="Lewis B."/>
            <person name="Mehta T."/>
            <person name="Park D."/>
            <person name="Pearson M."/>
            <person name="Roberts A."/>
            <person name="Saif S."/>
            <person name="Shea T."/>
            <person name="Shenoy N."/>
            <person name="Sisk P."/>
            <person name="Stolte C."/>
            <person name="Sykes S."/>
            <person name="Walk T."/>
            <person name="White J."/>
            <person name="Yandava C."/>
            <person name="Klein B."/>
            <person name="McEwen J.G."/>
            <person name="Puccia R."/>
            <person name="Goldman G.H."/>
            <person name="Felipe M.S."/>
            <person name="Nino-Vega G."/>
            <person name="San-Blas G."/>
            <person name="Taylor J."/>
            <person name="Mendoza L."/>
            <person name="Galagan J."/>
            <person name="Nusbaum C."/>
            <person name="Birren B."/>
        </authorList>
    </citation>
    <scope>NUCLEOTIDE SEQUENCE [LARGE SCALE GENOMIC DNA]</scope>
    <source>
        <strain evidence="2">H88</strain>
    </source>
</reference>
<accession>F0UUD2</accession>
<proteinExistence type="predicted"/>
<name>F0UUD2_AJEC8</name>
<evidence type="ECO:0000313" key="1">
    <source>
        <dbReference type="EMBL" id="EGC49509.1"/>
    </source>
</evidence>
<dbReference type="Proteomes" id="UP000008142">
    <property type="component" value="Unassembled WGS sequence"/>
</dbReference>
<dbReference type="HOGENOM" id="CLU_1795908_0_0_1"/>
<dbReference type="AlphaFoldDB" id="F0UUD2"/>
<evidence type="ECO:0000313" key="2">
    <source>
        <dbReference type="Proteomes" id="UP000008142"/>
    </source>
</evidence>
<organism evidence="2">
    <name type="scientific">Ajellomyces capsulatus (strain H88)</name>
    <name type="common">Darling's disease fungus</name>
    <name type="synonym">Histoplasma capsulatum</name>
    <dbReference type="NCBI Taxonomy" id="544711"/>
    <lineage>
        <taxon>Eukaryota</taxon>
        <taxon>Fungi</taxon>
        <taxon>Dikarya</taxon>
        <taxon>Ascomycota</taxon>
        <taxon>Pezizomycotina</taxon>
        <taxon>Eurotiomycetes</taxon>
        <taxon>Eurotiomycetidae</taxon>
        <taxon>Onygenales</taxon>
        <taxon>Ajellomycetaceae</taxon>
        <taxon>Histoplasma</taxon>
    </lineage>
</organism>
<dbReference type="EMBL" id="DS990643">
    <property type="protein sequence ID" value="EGC49509.1"/>
    <property type="molecule type" value="Genomic_DNA"/>
</dbReference>